<gene>
    <name evidence="10" type="ORF">QYM36_010367</name>
</gene>
<name>A0AA88HPT0_ARTSF</name>
<dbReference type="GO" id="GO:0005524">
    <property type="term" value="F:ATP binding"/>
    <property type="evidence" value="ECO:0007669"/>
    <property type="project" value="UniProtKB-UniRule"/>
</dbReference>
<evidence type="ECO:0000256" key="6">
    <source>
        <dbReference type="ARBA" id="ARBA00022840"/>
    </source>
</evidence>
<dbReference type="InterPro" id="IPR017892">
    <property type="entry name" value="Pkinase_C"/>
</dbReference>
<dbReference type="Pfam" id="PF00069">
    <property type="entry name" value="Pkinase"/>
    <property type="match status" value="1"/>
</dbReference>
<evidence type="ECO:0000256" key="4">
    <source>
        <dbReference type="ARBA" id="ARBA00022741"/>
    </source>
</evidence>
<evidence type="ECO:0000313" key="11">
    <source>
        <dbReference type="Proteomes" id="UP001187531"/>
    </source>
</evidence>
<keyword evidence="4 7" id="KW-0547">Nucleotide-binding</keyword>
<sequence>MHFREQIIEAGFTILAENHPICPVLLGDGTYDFTLADKLLGCTDNIFAFRLIIQQFERYNLPLILMFLDFIAAFDSVTRQKLWKILENDGMPLNILLDVHGHISLTDFGLSKEALDTESKSYSFCGTVEYMAPEVVNRKGHSFAADWWSYGVLMYEMLTGSLPFQGTNKKETMNQILRAKLAMPQSLTPEAQALLRALFKRTVDNRLGSGTEYGGDVEEVKRHPFFASIDWEKLYKKQIEPPYKPAVCTMDDVFYFDKQYTEKTPRDSPAIPPSATAHELFRGFSFVNPSLFPEGHEQVNGNDVSSFKKIFNSKLSPISEDYEILETIGKGEYAVCKRCIHRGSRNEYAVK</sequence>
<evidence type="ECO:0000256" key="3">
    <source>
        <dbReference type="ARBA" id="ARBA00022679"/>
    </source>
</evidence>
<keyword evidence="1" id="KW-0723">Serine/threonine-protein kinase</keyword>
<evidence type="ECO:0000256" key="2">
    <source>
        <dbReference type="ARBA" id="ARBA00022553"/>
    </source>
</evidence>
<dbReference type="InterPro" id="IPR000719">
    <property type="entry name" value="Prot_kinase_dom"/>
</dbReference>
<dbReference type="PROSITE" id="PS00107">
    <property type="entry name" value="PROTEIN_KINASE_ATP"/>
    <property type="match status" value="1"/>
</dbReference>
<reference evidence="10" key="1">
    <citation type="submission" date="2023-07" db="EMBL/GenBank/DDBJ databases">
        <title>Chromosome-level genome assembly of Artemia franciscana.</title>
        <authorList>
            <person name="Jo E."/>
        </authorList>
    </citation>
    <scope>NUCLEOTIDE SEQUENCE</scope>
    <source>
        <tissue evidence="10">Whole body</tissue>
    </source>
</reference>
<keyword evidence="3" id="KW-0808">Transferase</keyword>
<keyword evidence="6 7" id="KW-0067">ATP-binding</keyword>
<dbReference type="Pfam" id="PF00433">
    <property type="entry name" value="Pkinase_C"/>
    <property type="match status" value="1"/>
</dbReference>
<dbReference type="InterPro" id="IPR017441">
    <property type="entry name" value="Protein_kinase_ATP_BS"/>
</dbReference>
<accession>A0AA88HPT0</accession>
<dbReference type="InterPro" id="IPR000961">
    <property type="entry name" value="AGC-kinase_C"/>
</dbReference>
<dbReference type="Proteomes" id="UP001187531">
    <property type="component" value="Unassembled WGS sequence"/>
</dbReference>
<dbReference type="PANTHER" id="PTHR24351">
    <property type="entry name" value="RIBOSOMAL PROTEIN S6 KINASE"/>
    <property type="match status" value="1"/>
</dbReference>
<organism evidence="10 11">
    <name type="scientific">Artemia franciscana</name>
    <name type="common">Brine shrimp</name>
    <name type="synonym">Artemia sanfranciscana</name>
    <dbReference type="NCBI Taxonomy" id="6661"/>
    <lineage>
        <taxon>Eukaryota</taxon>
        <taxon>Metazoa</taxon>
        <taxon>Ecdysozoa</taxon>
        <taxon>Arthropoda</taxon>
        <taxon>Crustacea</taxon>
        <taxon>Branchiopoda</taxon>
        <taxon>Anostraca</taxon>
        <taxon>Artemiidae</taxon>
        <taxon>Artemia</taxon>
    </lineage>
</organism>
<dbReference type="GO" id="GO:0004674">
    <property type="term" value="F:protein serine/threonine kinase activity"/>
    <property type="evidence" value="ECO:0007669"/>
    <property type="project" value="UniProtKB-KW"/>
</dbReference>
<comment type="caution">
    <text evidence="10">The sequence shown here is derived from an EMBL/GenBank/DDBJ whole genome shotgun (WGS) entry which is preliminary data.</text>
</comment>
<dbReference type="SUPFAM" id="SSF56112">
    <property type="entry name" value="Protein kinase-like (PK-like)"/>
    <property type="match status" value="2"/>
</dbReference>
<evidence type="ECO:0000256" key="7">
    <source>
        <dbReference type="PROSITE-ProRule" id="PRU10141"/>
    </source>
</evidence>
<evidence type="ECO:0000259" key="9">
    <source>
        <dbReference type="PROSITE" id="PS51285"/>
    </source>
</evidence>
<dbReference type="InterPro" id="IPR011009">
    <property type="entry name" value="Kinase-like_dom_sf"/>
</dbReference>
<evidence type="ECO:0000256" key="1">
    <source>
        <dbReference type="ARBA" id="ARBA00022527"/>
    </source>
</evidence>
<evidence type="ECO:0000313" key="10">
    <source>
        <dbReference type="EMBL" id="KAK2715765.1"/>
    </source>
</evidence>
<feature type="non-terminal residue" evidence="10">
    <location>
        <position position="1"/>
    </location>
</feature>
<dbReference type="PROSITE" id="PS51285">
    <property type="entry name" value="AGC_KINASE_CTER"/>
    <property type="match status" value="1"/>
</dbReference>
<dbReference type="PROSITE" id="PS50011">
    <property type="entry name" value="PROTEIN_KINASE_DOM"/>
    <property type="match status" value="1"/>
</dbReference>
<feature type="domain" description="Protein kinase" evidence="8">
    <location>
        <begin position="1"/>
        <end position="226"/>
    </location>
</feature>
<feature type="domain" description="AGC-kinase C-terminal" evidence="9">
    <location>
        <begin position="227"/>
        <end position="296"/>
    </location>
</feature>
<dbReference type="Gene3D" id="3.30.200.20">
    <property type="entry name" value="Phosphorylase Kinase, domain 1"/>
    <property type="match status" value="2"/>
</dbReference>
<evidence type="ECO:0008006" key="12">
    <source>
        <dbReference type="Google" id="ProtNLM"/>
    </source>
</evidence>
<protein>
    <recommendedName>
        <fullName evidence="12">Ribosomal protein S6 kinase</fullName>
    </recommendedName>
</protein>
<evidence type="ECO:0000256" key="5">
    <source>
        <dbReference type="ARBA" id="ARBA00022777"/>
    </source>
</evidence>
<keyword evidence="2" id="KW-0597">Phosphoprotein</keyword>
<keyword evidence="11" id="KW-1185">Reference proteome</keyword>
<proteinExistence type="predicted"/>
<dbReference type="SMART" id="SM00133">
    <property type="entry name" value="S_TK_X"/>
    <property type="match status" value="1"/>
</dbReference>
<dbReference type="AlphaFoldDB" id="A0AA88HPT0"/>
<keyword evidence="5" id="KW-0418">Kinase</keyword>
<dbReference type="Gene3D" id="1.10.510.10">
    <property type="entry name" value="Transferase(Phosphotransferase) domain 1"/>
    <property type="match status" value="1"/>
</dbReference>
<dbReference type="EMBL" id="JAVRJZ010000012">
    <property type="protein sequence ID" value="KAK2715765.1"/>
    <property type="molecule type" value="Genomic_DNA"/>
</dbReference>
<evidence type="ECO:0000259" key="8">
    <source>
        <dbReference type="PROSITE" id="PS50011"/>
    </source>
</evidence>
<feature type="binding site" evidence="7">
    <location>
        <position position="351"/>
    </location>
    <ligand>
        <name>ATP</name>
        <dbReference type="ChEBI" id="CHEBI:30616"/>
    </ligand>
</feature>